<keyword evidence="1" id="KW-1133">Transmembrane helix</keyword>
<comment type="caution">
    <text evidence="2">The sequence shown here is derived from an EMBL/GenBank/DDBJ whole genome shotgun (WGS) entry which is preliminary data.</text>
</comment>
<feature type="transmembrane region" description="Helical" evidence="1">
    <location>
        <begin position="69"/>
        <end position="87"/>
    </location>
</feature>
<keyword evidence="3" id="KW-1185">Reference proteome</keyword>
<name>A0ABW4JXC0_9HYPH</name>
<sequence length="127" mass="14506">MATTDRLCIFIASIIEFILNVVLLVVLWIAISPFATGIYVSWLLTWKYMGEVGERYRNPFEPRTPVADAWAFVVGGPVFFFILWFLIAEAGIIKIWSASGREDLLNQIVIYLRNMNFPSDILNNMIG</sequence>
<dbReference type="EMBL" id="JBHUFA010000009">
    <property type="protein sequence ID" value="MFD1696792.1"/>
    <property type="molecule type" value="Genomic_DNA"/>
</dbReference>
<evidence type="ECO:0000313" key="2">
    <source>
        <dbReference type="EMBL" id="MFD1696792.1"/>
    </source>
</evidence>
<gene>
    <name evidence="2" type="ORF">ACFSC7_14835</name>
</gene>
<evidence type="ECO:0000256" key="1">
    <source>
        <dbReference type="SAM" id="Phobius"/>
    </source>
</evidence>
<feature type="transmembrane region" description="Helical" evidence="1">
    <location>
        <begin position="7"/>
        <end position="31"/>
    </location>
</feature>
<reference evidence="3" key="1">
    <citation type="journal article" date="2019" name="Int. J. Syst. Evol. Microbiol.">
        <title>The Global Catalogue of Microorganisms (GCM) 10K type strain sequencing project: providing services to taxonomists for standard genome sequencing and annotation.</title>
        <authorList>
            <consortium name="The Broad Institute Genomics Platform"/>
            <consortium name="The Broad Institute Genome Sequencing Center for Infectious Disease"/>
            <person name="Wu L."/>
            <person name="Ma J."/>
        </authorList>
    </citation>
    <scope>NUCLEOTIDE SEQUENCE [LARGE SCALE GENOMIC DNA]</scope>
    <source>
        <strain evidence="3">JCM 3369</strain>
    </source>
</reference>
<dbReference type="RefSeq" id="WP_149894338.1">
    <property type="nucleotide sequence ID" value="NZ_JBHUFA010000009.1"/>
</dbReference>
<keyword evidence="1" id="KW-0472">Membrane</keyword>
<organism evidence="2 3">
    <name type="scientific">Roseibium aestuarii</name>
    <dbReference type="NCBI Taxonomy" id="2600299"/>
    <lineage>
        <taxon>Bacteria</taxon>
        <taxon>Pseudomonadati</taxon>
        <taxon>Pseudomonadota</taxon>
        <taxon>Alphaproteobacteria</taxon>
        <taxon>Hyphomicrobiales</taxon>
        <taxon>Stappiaceae</taxon>
        <taxon>Roseibium</taxon>
    </lineage>
</organism>
<proteinExistence type="predicted"/>
<evidence type="ECO:0000313" key="3">
    <source>
        <dbReference type="Proteomes" id="UP001597327"/>
    </source>
</evidence>
<protein>
    <submittedName>
        <fullName evidence="2">Uncharacterized protein</fullName>
    </submittedName>
</protein>
<keyword evidence="1" id="KW-0812">Transmembrane</keyword>
<dbReference type="Proteomes" id="UP001597327">
    <property type="component" value="Unassembled WGS sequence"/>
</dbReference>
<accession>A0ABW4JXC0</accession>